<organism evidence="9 10">
    <name type="scientific">Ceratopteris richardii</name>
    <name type="common">Triangle waterfern</name>
    <dbReference type="NCBI Taxonomy" id="49495"/>
    <lineage>
        <taxon>Eukaryota</taxon>
        <taxon>Viridiplantae</taxon>
        <taxon>Streptophyta</taxon>
        <taxon>Embryophyta</taxon>
        <taxon>Tracheophyta</taxon>
        <taxon>Polypodiopsida</taxon>
        <taxon>Polypodiidae</taxon>
        <taxon>Polypodiales</taxon>
        <taxon>Pteridineae</taxon>
        <taxon>Pteridaceae</taxon>
        <taxon>Parkerioideae</taxon>
        <taxon>Ceratopteris</taxon>
    </lineage>
</organism>
<proteinExistence type="inferred from homology"/>
<accession>A0A8T2SQ12</accession>
<name>A0A8T2SQ12_CERRI</name>
<evidence type="ECO:0000256" key="2">
    <source>
        <dbReference type="ARBA" id="ARBA00022692"/>
    </source>
</evidence>
<dbReference type="OMA" id="ASIVHNM"/>
<dbReference type="GO" id="GO:0005743">
    <property type="term" value="C:mitochondrial inner membrane"/>
    <property type="evidence" value="ECO:0007669"/>
    <property type="project" value="UniProtKB-SubCell"/>
</dbReference>
<sequence>MRKAMAAKATTKSVPKTPKPSMGTPSMTLSFIVSISSLLLGASIVHNMFKPDLTIPELDPVEQASEKIESARS</sequence>
<comment type="similarity">
    <text evidence="7">Belongs to the UQCC6 family.</text>
</comment>
<dbReference type="Pfam" id="PF14990">
    <property type="entry name" value="DUF4516"/>
    <property type="match status" value="1"/>
</dbReference>
<dbReference type="InterPro" id="IPR027858">
    <property type="entry name" value="BRAWNIN"/>
</dbReference>
<dbReference type="AlphaFoldDB" id="A0A8T2SQ12"/>
<feature type="compositionally biased region" description="Low complexity" evidence="8">
    <location>
        <begin position="1"/>
        <end position="12"/>
    </location>
</feature>
<reference evidence="9" key="1">
    <citation type="submission" date="2021-08" db="EMBL/GenBank/DDBJ databases">
        <title>WGS assembly of Ceratopteris richardii.</title>
        <authorList>
            <person name="Marchant D.B."/>
            <person name="Chen G."/>
            <person name="Jenkins J."/>
            <person name="Shu S."/>
            <person name="Leebens-Mack J."/>
            <person name="Grimwood J."/>
            <person name="Schmutz J."/>
            <person name="Soltis P."/>
            <person name="Soltis D."/>
            <person name="Chen Z.-H."/>
        </authorList>
    </citation>
    <scope>NUCLEOTIDE SEQUENCE</scope>
    <source>
        <strain evidence="9">Whitten #5841</strain>
        <tissue evidence="9">Leaf</tissue>
    </source>
</reference>
<keyword evidence="4" id="KW-1133">Transmembrane helix</keyword>
<keyword evidence="3" id="KW-0999">Mitochondrion inner membrane</keyword>
<evidence type="ECO:0000256" key="7">
    <source>
        <dbReference type="ARBA" id="ARBA00044944"/>
    </source>
</evidence>
<keyword evidence="6" id="KW-0472">Membrane</keyword>
<comment type="subcellular location">
    <subcellularLocation>
        <location evidence="1">Mitochondrion inner membrane</location>
        <topology evidence="1">Single-pass membrane protein</topology>
    </subcellularLocation>
</comment>
<evidence type="ECO:0000256" key="5">
    <source>
        <dbReference type="ARBA" id="ARBA00023128"/>
    </source>
</evidence>
<keyword evidence="10" id="KW-1185">Reference proteome</keyword>
<evidence type="ECO:0000256" key="6">
    <source>
        <dbReference type="ARBA" id="ARBA00023136"/>
    </source>
</evidence>
<protein>
    <submittedName>
        <fullName evidence="9">Uncharacterized protein</fullName>
    </submittedName>
</protein>
<dbReference type="PANTHER" id="PTHR28492:SF1">
    <property type="entry name" value="UBIQUINOL-CYTOCHROME-C REDUCTASE COMPLEX ASSEMBLY FACTOR 6"/>
    <property type="match status" value="1"/>
</dbReference>
<gene>
    <name evidence="9" type="ORF">KP509_18G059100</name>
</gene>
<dbReference type="Proteomes" id="UP000825935">
    <property type="component" value="Chromosome 18"/>
</dbReference>
<dbReference type="PANTHER" id="PTHR28492">
    <property type="entry name" value="HYPOTHETICAL PROTEIN LOC691921"/>
    <property type="match status" value="1"/>
</dbReference>
<keyword evidence="2" id="KW-0812">Transmembrane</keyword>
<dbReference type="OrthoDB" id="2019415at2759"/>
<evidence type="ECO:0000256" key="3">
    <source>
        <dbReference type="ARBA" id="ARBA00022792"/>
    </source>
</evidence>
<evidence type="ECO:0000256" key="8">
    <source>
        <dbReference type="SAM" id="MobiDB-lite"/>
    </source>
</evidence>
<evidence type="ECO:0000256" key="1">
    <source>
        <dbReference type="ARBA" id="ARBA00004434"/>
    </source>
</evidence>
<feature type="region of interest" description="Disordered" evidence="8">
    <location>
        <begin position="1"/>
        <end position="23"/>
    </location>
</feature>
<keyword evidence="5" id="KW-0496">Mitochondrion</keyword>
<dbReference type="EMBL" id="CM035423">
    <property type="protein sequence ID" value="KAH7366015.1"/>
    <property type="molecule type" value="Genomic_DNA"/>
</dbReference>
<evidence type="ECO:0000313" key="10">
    <source>
        <dbReference type="Proteomes" id="UP000825935"/>
    </source>
</evidence>
<dbReference type="GO" id="GO:0034551">
    <property type="term" value="P:mitochondrial respiratory chain complex III assembly"/>
    <property type="evidence" value="ECO:0007669"/>
    <property type="project" value="InterPro"/>
</dbReference>
<comment type="caution">
    <text evidence="9">The sequence shown here is derived from an EMBL/GenBank/DDBJ whole genome shotgun (WGS) entry which is preliminary data.</text>
</comment>
<evidence type="ECO:0000256" key="4">
    <source>
        <dbReference type="ARBA" id="ARBA00022989"/>
    </source>
</evidence>
<evidence type="ECO:0000313" key="9">
    <source>
        <dbReference type="EMBL" id="KAH7366015.1"/>
    </source>
</evidence>